<sequence>MLRRAVTGAALATALLMAGCGTSAEPTATTPAATGTEEKPSVSVGAVTIVSHPSLDAVYEGIKEGLADAGYVDGENLTLEFQNPQGDQATLTNIANTYAASDHDIFVALATPPAQALAQVIQDRPIVFASVTDPVAAGLVDDLEAPGANVTGTSDQLPTDRQLQVIQQILPDVETVGIVYSSAEVNAQVQAEAAIEAGKELGIEVLTATITNSSEVQQAAESLDVDAYFVVVDNTVVSAMESMVQVAEQRQRLLVTSDPDSVQRGAAAALATDYRAQGVQTAGMIARIIEGADPASTPVEFAESLELSVNPAAAERMGVTLPDEVLEQAATTY</sequence>
<protein>
    <submittedName>
        <fullName evidence="1">Sugar ABC transporter substrate-binding protein</fullName>
    </submittedName>
</protein>
<dbReference type="Pfam" id="PF04392">
    <property type="entry name" value="ABC_sub_bind"/>
    <property type="match status" value="1"/>
</dbReference>
<name>A0A1C0ASH6_9ACTN</name>
<reference evidence="2" key="1">
    <citation type="submission" date="2016-07" db="EMBL/GenBank/DDBJ databases">
        <authorList>
            <person name="Florea S."/>
            <person name="Webb J.S."/>
            <person name="Jaromczyk J."/>
            <person name="Schardl C.L."/>
        </authorList>
    </citation>
    <scope>NUCLEOTIDE SEQUENCE [LARGE SCALE GENOMIC DNA]</scope>
    <source>
        <strain evidence="2">IPBSL-7</strain>
    </source>
</reference>
<dbReference type="PANTHER" id="PTHR35271">
    <property type="entry name" value="ABC TRANSPORTER, SUBSTRATE-BINDING LIPOPROTEIN-RELATED"/>
    <property type="match status" value="1"/>
</dbReference>
<dbReference type="AlphaFoldDB" id="A0A1C0ASH6"/>
<dbReference type="PANTHER" id="PTHR35271:SF1">
    <property type="entry name" value="ABC TRANSPORTER, SUBSTRATE-BINDING LIPOPROTEIN"/>
    <property type="match status" value="1"/>
</dbReference>
<dbReference type="PROSITE" id="PS51257">
    <property type="entry name" value="PROKAR_LIPOPROTEIN"/>
    <property type="match status" value="1"/>
</dbReference>
<dbReference type="EMBL" id="MBQD01000001">
    <property type="protein sequence ID" value="OCL37242.1"/>
    <property type="molecule type" value="Genomic_DNA"/>
</dbReference>
<dbReference type="InterPro" id="IPR028082">
    <property type="entry name" value="Peripla_BP_I"/>
</dbReference>
<organism evidence="1 2">
    <name type="scientific">Tessaracoccus lapidicaptus</name>
    <dbReference type="NCBI Taxonomy" id="1427523"/>
    <lineage>
        <taxon>Bacteria</taxon>
        <taxon>Bacillati</taxon>
        <taxon>Actinomycetota</taxon>
        <taxon>Actinomycetes</taxon>
        <taxon>Propionibacteriales</taxon>
        <taxon>Propionibacteriaceae</taxon>
        <taxon>Tessaracoccus</taxon>
    </lineage>
</organism>
<keyword evidence="2" id="KW-1185">Reference proteome</keyword>
<evidence type="ECO:0000313" key="2">
    <source>
        <dbReference type="Proteomes" id="UP000093501"/>
    </source>
</evidence>
<dbReference type="RefSeq" id="WP_068749449.1">
    <property type="nucleotide sequence ID" value="NZ_LR214441.1"/>
</dbReference>
<comment type="caution">
    <text evidence="1">The sequence shown here is derived from an EMBL/GenBank/DDBJ whole genome shotgun (WGS) entry which is preliminary data.</text>
</comment>
<dbReference type="InterPro" id="IPR007487">
    <property type="entry name" value="ABC_transpt-TYRBP-like"/>
</dbReference>
<proteinExistence type="predicted"/>
<evidence type="ECO:0000313" key="1">
    <source>
        <dbReference type="EMBL" id="OCL37242.1"/>
    </source>
</evidence>
<accession>A0A1C0ASH6</accession>
<dbReference type="CDD" id="cd06325">
    <property type="entry name" value="PBP1_ABC_unchar_transporter"/>
    <property type="match status" value="1"/>
</dbReference>
<dbReference type="Gene3D" id="3.40.50.2300">
    <property type="match status" value="2"/>
</dbReference>
<gene>
    <name evidence="1" type="ORF">BCR15_11095</name>
</gene>
<dbReference type="SUPFAM" id="SSF53822">
    <property type="entry name" value="Periplasmic binding protein-like I"/>
    <property type="match status" value="1"/>
</dbReference>
<dbReference type="Proteomes" id="UP000093501">
    <property type="component" value="Unassembled WGS sequence"/>
</dbReference>